<reference evidence="2" key="3">
    <citation type="submission" date="2015-02" db="UniProtKB">
        <authorList>
            <consortium name="EnsemblProtists"/>
        </authorList>
    </citation>
    <scope>IDENTIFICATION</scope>
    <source>
        <strain evidence="2">DAOM BR144</strain>
    </source>
</reference>
<dbReference type="InParanoid" id="K3WJE3"/>
<dbReference type="VEuPathDB" id="FungiDB:PYU1_G005074"/>
<accession>K3WJE3</accession>
<dbReference type="Pfam" id="PF05368">
    <property type="entry name" value="NmrA"/>
    <property type="match status" value="1"/>
</dbReference>
<dbReference type="EnsemblProtists" id="PYU1_T005085">
    <property type="protein sequence ID" value="PYU1_T005085"/>
    <property type="gene ID" value="PYU1_G005074"/>
</dbReference>
<dbReference type="Proteomes" id="UP000019132">
    <property type="component" value="Unassembled WGS sequence"/>
</dbReference>
<dbReference type="EMBL" id="GL376564">
    <property type="status" value="NOT_ANNOTATED_CDS"/>
    <property type="molecule type" value="Genomic_DNA"/>
</dbReference>
<dbReference type="InterPro" id="IPR036291">
    <property type="entry name" value="NAD(P)-bd_dom_sf"/>
</dbReference>
<sequence>MAPASTSSSSSSSVLLVTGASGPLGTSVVNHLLHTLRVEPSRIVAGTRDPEKLAHFADAGVTVRKVDFDLPETIASASAGITRALLISTSGAVNRLGQHKAAIDAFAAAGVQHILYTSLPEICTQGPAGFVVEHEETEKMLQRSAVPGYTILRNGLYFELNVPSLRDALRTGVWQSATGDGKAAFIARDDLGLADAVALANNDSNGRYVYTLTGSEALSIAKVVDQCNTSFGTTFTPQPNIPEHDRAQQLMRFGVQAAIAHGLAKFETNIKDGYGAQVTDDFKKLTGSEPRTLETWFKAEKNTLLTL</sequence>
<organism evidence="2 3">
    <name type="scientific">Globisporangium ultimum (strain ATCC 200006 / CBS 805.95 / DAOM BR144)</name>
    <name type="common">Pythium ultimum</name>
    <dbReference type="NCBI Taxonomy" id="431595"/>
    <lineage>
        <taxon>Eukaryota</taxon>
        <taxon>Sar</taxon>
        <taxon>Stramenopiles</taxon>
        <taxon>Oomycota</taxon>
        <taxon>Peronosporomycetes</taxon>
        <taxon>Pythiales</taxon>
        <taxon>Pythiaceae</taxon>
        <taxon>Globisporangium</taxon>
    </lineage>
</organism>
<dbReference type="PANTHER" id="PTHR47129">
    <property type="entry name" value="QUINONE OXIDOREDUCTASE 2"/>
    <property type="match status" value="1"/>
</dbReference>
<dbReference type="eggNOG" id="ENOG502S5T1">
    <property type="taxonomic scope" value="Eukaryota"/>
</dbReference>
<dbReference type="OMA" id="RDHWHTE"/>
<evidence type="ECO:0000313" key="3">
    <source>
        <dbReference type="Proteomes" id="UP000019132"/>
    </source>
</evidence>
<dbReference type="AlphaFoldDB" id="K3WJE3"/>
<dbReference type="SUPFAM" id="SSF51735">
    <property type="entry name" value="NAD(P)-binding Rossmann-fold domains"/>
    <property type="match status" value="1"/>
</dbReference>
<evidence type="ECO:0000313" key="2">
    <source>
        <dbReference type="EnsemblProtists" id="PYU1_T005085"/>
    </source>
</evidence>
<name>K3WJE3_GLOUD</name>
<dbReference type="InterPro" id="IPR052718">
    <property type="entry name" value="NmrA-type_oxidoreductase"/>
</dbReference>
<dbReference type="Gene3D" id="3.40.50.720">
    <property type="entry name" value="NAD(P)-binding Rossmann-like Domain"/>
    <property type="match status" value="1"/>
</dbReference>
<dbReference type="Gene3D" id="3.90.25.10">
    <property type="entry name" value="UDP-galactose 4-epimerase, domain 1"/>
    <property type="match status" value="1"/>
</dbReference>
<dbReference type="HOGENOM" id="CLU_007383_10_4_1"/>
<keyword evidence="3" id="KW-1185">Reference proteome</keyword>
<dbReference type="InterPro" id="IPR008030">
    <property type="entry name" value="NmrA-like"/>
</dbReference>
<evidence type="ECO:0000259" key="1">
    <source>
        <dbReference type="Pfam" id="PF05368"/>
    </source>
</evidence>
<proteinExistence type="predicted"/>
<dbReference type="PANTHER" id="PTHR47129:SF1">
    <property type="entry name" value="NMRA-LIKE DOMAIN-CONTAINING PROTEIN"/>
    <property type="match status" value="1"/>
</dbReference>
<feature type="domain" description="NmrA-like" evidence="1">
    <location>
        <begin position="13"/>
        <end position="296"/>
    </location>
</feature>
<protein>
    <recommendedName>
        <fullName evidence="1">NmrA-like domain-containing protein</fullName>
    </recommendedName>
</protein>
<dbReference type="STRING" id="431595.K3WJE3"/>
<reference evidence="3" key="2">
    <citation type="submission" date="2010-04" db="EMBL/GenBank/DDBJ databases">
        <authorList>
            <person name="Buell R."/>
            <person name="Hamilton J."/>
            <person name="Hostetler J."/>
        </authorList>
    </citation>
    <scope>NUCLEOTIDE SEQUENCE [LARGE SCALE GENOMIC DNA]</scope>
    <source>
        <strain evidence="3">DAOM:BR144</strain>
    </source>
</reference>
<reference evidence="3" key="1">
    <citation type="journal article" date="2010" name="Genome Biol.">
        <title>Genome sequence of the necrotrophic plant pathogen Pythium ultimum reveals original pathogenicity mechanisms and effector repertoire.</title>
        <authorList>
            <person name="Levesque C.A."/>
            <person name="Brouwer H."/>
            <person name="Cano L."/>
            <person name="Hamilton J.P."/>
            <person name="Holt C."/>
            <person name="Huitema E."/>
            <person name="Raffaele S."/>
            <person name="Robideau G.P."/>
            <person name="Thines M."/>
            <person name="Win J."/>
            <person name="Zerillo M.M."/>
            <person name="Beakes G.W."/>
            <person name="Boore J.L."/>
            <person name="Busam D."/>
            <person name="Dumas B."/>
            <person name="Ferriera S."/>
            <person name="Fuerstenberg S.I."/>
            <person name="Gachon C.M."/>
            <person name="Gaulin E."/>
            <person name="Govers F."/>
            <person name="Grenville-Briggs L."/>
            <person name="Horner N."/>
            <person name="Hostetler J."/>
            <person name="Jiang R.H."/>
            <person name="Johnson J."/>
            <person name="Krajaejun T."/>
            <person name="Lin H."/>
            <person name="Meijer H.J."/>
            <person name="Moore B."/>
            <person name="Morris P."/>
            <person name="Phuntmart V."/>
            <person name="Puiu D."/>
            <person name="Shetty J."/>
            <person name="Stajich J.E."/>
            <person name="Tripathy S."/>
            <person name="Wawra S."/>
            <person name="van West P."/>
            <person name="Whitty B.R."/>
            <person name="Coutinho P.M."/>
            <person name="Henrissat B."/>
            <person name="Martin F."/>
            <person name="Thomas P.D."/>
            <person name="Tyler B.M."/>
            <person name="De Vries R.P."/>
            <person name="Kamoun S."/>
            <person name="Yandell M."/>
            <person name="Tisserat N."/>
            <person name="Buell C.R."/>
        </authorList>
    </citation>
    <scope>NUCLEOTIDE SEQUENCE</scope>
    <source>
        <strain evidence="3">DAOM:BR144</strain>
    </source>
</reference>